<reference evidence="8 10" key="3">
    <citation type="submission" date="2024-01" db="EMBL/GenBank/DDBJ databases">
        <title>Survival strategy associated with biotechnological potential of Virgibacillus dokdonensis T4.6 isolated from salt-fermented shrimp paste.</title>
        <authorList>
            <person name="Doan T.V."/>
            <person name="Quach N.T."/>
            <person name="Phi Q.-T."/>
        </authorList>
    </citation>
    <scope>NUCLEOTIDE SEQUENCE [LARGE SCALE GENOMIC DNA]</scope>
    <source>
        <strain evidence="8 10">T4.6</strain>
    </source>
</reference>
<reference evidence="9" key="2">
    <citation type="submission" date="2016-11" db="EMBL/GenBank/DDBJ databases">
        <title>Complete genome sequence of Virgibacillus pantothenticus 21D, a halophilic bacterium isolated from the deep hypersaline anoxic basin Discovery in the Mediterranean Sea.</title>
        <authorList>
            <person name="Zeaiter Z."/>
            <person name="Booth J.M."/>
            <person name="Prosdocimi E.M."/>
            <person name="Mapelli F."/>
            <person name="Fusi M."/>
            <person name="Daffonchio D."/>
            <person name="Borin S."/>
            <person name="Crotti E."/>
        </authorList>
    </citation>
    <scope>NUCLEOTIDE SEQUENCE [LARGE SCALE GENOMIC DNA]</scope>
    <source>
        <strain evidence="9">21D</strain>
    </source>
</reference>
<reference evidence="7" key="1">
    <citation type="submission" date="2016-11" db="EMBL/GenBank/DDBJ databases">
        <title>Complete genome sequence of Virgibacillus dokdonensis 21D, a halophilic bacterium isolated from the deep hypersaline anoxic basin Discovery in the Mediterranean Sea.</title>
        <authorList>
            <person name="Zeaiter Z."/>
            <person name="Booth J.M."/>
            <person name="Prosdocimi E.M."/>
            <person name="Mapelli F."/>
            <person name="Fusi M."/>
            <person name="Daffonchio D."/>
            <person name="Borin S."/>
            <person name="Crotti E."/>
        </authorList>
    </citation>
    <scope>NUCLEOTIDE SEQUENCE</scope>
    <source>
        <strain evidence="7">21D</strain>
    </source>
</reference>
<organism evidence="7 9">
    <name type="scientific">Virgibacillus dokdonensis</name>
    <dbReference type="NCBI Taxonomy" id="302167"/>
    <lineage>
        <taxon>Bacteria</taxon>
        <taxon>Bacillati</taxon>
        <taxon>Bacillota</taxon>
        <taxon>Bacilli</taxon>
        <taxon>Bacillales</taxon>
        <taxon>Bacillaceae</taxon>
        <taxon>Virgibacillus</taxon>
    </lineage>
</organism>
<evidence type="ECO:0000313" key="9">
    <source>
        <dbReference type="Proteomes" id="UP000234237"/>
    </source>
</evidence>
<evidence type="ECO:0000313" key="10">
    <source>
        <dbReference type="Proteomes" id="UP001356080"/>
    </source>
</evidence>
<dbReference type="Proteomes" id="UP001356080">
    <property type="component" value="Unassembled WGS sequence"/>
</dbReference>
<accession>A0A2K9ITR4</accession>
<protein>
    <submittedName>
        <fullName evidence="8">Aromatic acid exporter family protein</fullName>
    </submittedName>
    <submittedName>
        <fullName evidence="7">Fusaric acid resistance protein family protein</fullName>
    </submittedName>
</protein>
<dbReference type="EMBL" id="JAZHPM010000001">
    <property type="protein sequence ID" value="MEF2290421.1"/>
    <property type="molecule type" value="Genomic_DNA"/>
</dbReference>
<dbReference type="GO" id="GO:0005886">
    <property type="term" value="C:plasma membrane"/>
    <property type="evidence" value="ECO:0007669"/>
    <property type="project" value="UniProtKB-SubCell"/>
</dbReference>
<comment type="subcellular location">
    <subcellularLocation>
        <location evidence="1">Cell membrane</location>
        <topology evidence="1">Multi-pass membrane protein</topology>
    </subcellularLocation>
</comment>
<evidence type="ECO:0000256" key="1">
    <source>
        <dbReference type="ARBA" id="ARBA00004651"/>
    </source>
</evidence>
<evidence type="ECO:0000256" key="4">
    <source>
        <dbReference type="ARBA" id="ARBA00022989"/>
    </source>
</evidence>
<keyword evidence="3 6" id="KW-0812">Transmembrane</keyword>
<keyword evidence="10" id="KW-1185">Reference proteome</keyword>
<evidence type="ECO:0000256" key="2">
    <source>
        <dbReference type="ARBA" id="ARBA00022475"/>
    </source>
</evidence>
<keyword evidence="4 6" id="KW-1133">Transmembrane helix</keyword>
<dbReference type="KEGG" id="vpn:A21D_00073"/>
<feature type="transmembrane region" description="Helical" evidence="6">
    <location>
        <begin position="124"/>
        <end position="146"/>
    </location>
</feature>
<dbReference type="Proteomes" id="UP000234237">
    <property type="component" value="Chromosome"/>
</dbReference>
<evidence type="ECO:0000256" key="3">
    <source>
        <dbReference type="ARBA" id="ARBA00022692"/>
    </source>
</evidence>
<proteinExistence type="predicted"/>
<feature type="transmembrane region" description="Helical" evidence="6">
    <location>
        <begin position="55"/>
        <end position="76"/>
    </location>
</feature>
<dbReference type="EMBL" id="CP018622">
    <property type="protein sequence ID" value="AUJ23189.1"/>
    <property type="molecule type" value="Genomic_DNA"/>
</dbReference>
<keyword evidence="5 6" id="KW-0472">Membrane</keyword>
<feature type="transmembrane region" description="Helical" evidence="6">
    <location>
        <begin position="20"/>
        <end position="43"/>
    </location>
</feature>
<dbReference type="RefSeq" id="WP_077705120.1">
    <property type="nucleotide sequence ID" value="NZ_CP018622.1"/>
</dbReference>
<sequence length="344" mass="38992">MKPSHFIGSRVVKTGVAVFLTAWICELFHAPAVFAVITAIVTIEPTVADSIRKGFIRFPASAIGAAYSVFFIYLFGNSPITYALAATLTIVTCFRLKLHAGLLVATLTAVAMIEVIHSNYFISFLIRLGTTTIGLVVSTAVNMFVLPPDYTSHITENMMTIRKRLATRIKKVFYAVTAEQPITAVHSLHSSDDVYKKIRQTETLIQFQKEEAKYHPLTSSEKKFFKQIEKQLASLKLIHYHIDNVLTTKLRNDLWMDHEKKIIREVVDELVDTFHHKTKLNQTDICNLRELYWRENGVASRKPDANIANLPPELIITYELLTICQLTNRFLEYGNNVDVVNSSD</sequence>
<dbReference type="InterPro" id="IPR010343">
    <property type="entry name" value="ArAE_1"/>
</dbReference>
<evidence type="ECO:0000256" key="6">
    <source>
        <dbReference type="SAM" id="Phobius"/>
    </source>
</evidence>
<evidence type="ECO:0000313" key="8">
    <source>
        <dbReference type="EMBL" id="MEF2290421.1"/>
    </source>
</evidence>
<feature type="transmembrane region" description="Helical" evidence="6">
    <location>
        <begin position="82"/>
        <end position="112"/>
    </location>
</feature>
<keyword evidence="2" id="KW-1003">Cell membrane</keyword>
<dbReference type="AlphaFoldDB" id="A0A2K9ITR4"/>
<evidence type="ECO:0000313" key="7">
    <source>
        <dbReference type="EMBL" id="AUJ23189.1"/>
    </source>
</evidence>
<gene>
    <name evidence="7" type="ORF">A21D_00073</name>
    <name evidence="8" type="ORF">V2W34_00165</name>
</gene>
<dbReference type="Pfam" id="PF06081">
    <property type="entry name" value="ArAE_1"/>
    <property type="match status" value="1"/>
</dbReference>
<name>A0A2K9ITR4_9BACI</name>
<evidence type="ECO:0000256" key="5">
    <source>
        <dbReference type="ARBA" id="ARBA00023136"/>
    </source>
</evidence>